<evidence type="ECO:0000256" key="1">
    <source>
        <dbReference type="SAM" id="MobiDB-lite"/>
    </source>
</evidence>
<proteinExistence type="predicted"/>
<accession>A0AAW0HLV2</accession>
<feature type="region of interest" description="Disordered" evidence="1">
    <location>
        <begin position="1"/>
        <end position="88"/>
    </location>
</feature>
<feature type="compositionally biased region" description="Basic and acidic residues" evidence="1">
    <location>
        <begin position="8"/>
        <end position="25"/>
    </location>
</feature>
<organism evidence="2 3">
    <name type="scientific">Myodes glareolus</name>
    <name type="common">Bank vole</name>
    <name type="synonym">Clethrionomys glareolus</name>
    <dbReference type="NCBI Taxonomy" id="447135"/>
    <lineage>
        <taxon>Eukaryota</taxon>
        <taxon>Metazoa</taxon>
        <taxon>Chordata</taxon>
        <taxon>Craniata</taxon>
        <taxon>Vertebrata</taxon>
        <taxon>Euteleostomi</taxon>
        <taxon>Mammalia</taxon>
        <taxon>Eutheria</taxon>
        <taxon>Euarchontoglires</taxon>
        <taxon>Glires</taxon>
        <taxon>Rodentia</taxon>
        <taxon>Myomorpha</taxon>
        <taxon>Muroidea</taxon>
        <taxon>Cricetidae</taxon>
        <taxon>Arvicolinae</taxon>
        <taxon>Myodes</taxon>
    </lineage>
</organism>
<name>A0AAW0HLV2_MYOGA</name>
<comment type="caution">
    <text evidence="2">The sequence shown here is derived from an EMBL/GenBank/DDBJ whole genome shotgun (WGS) entry which is preliminary data.</text>
</comment>
<gene>
    <name evidence="2" type="ORF">U0070_021233</name>
</gene>
<dbReference type="Proteomes" id="UP001488838">
    <property type="component" value="Unassembled WGS sequence"/>
</dbReference>
<dbReference type="EMBL" id="JBBHLL010000462">
    <property type="protein sequence ID" value="KAK7802490.1"/>
    <property type="molecule type" value="Genomic_DNA"/>
</dbReference>
<dbReference type="AlphaFoldDB" id="A0AAW0HLV2"/>
<sequence length="88" mass="9545">MNGQNENAIKEHPETPRREPAKIQSKELSLGENQDTDVRSRPVGGILVPQRQGAPEESRRRPAPSPTGNTPEAASYGPAHPRKSAPSE</sequence>
<evidence type="ECO:0000313" key="3">
    <source>
        <dbReference type="Proteomes" id="UP001488838"/>
    </source>
</evidence>
<keyword evidence="3" id="KW-1185">Reference proteome</keyword>
<evidence type="ECO:0000313" key="2">
    <source>
        <dbReference type="EMBL" id="KAK7802490.1"/>
    </source>
</evidence>
<protein>
    <submittedName>
        <fullName evidence="2">Uncharacterized protein</fullName>
    </submittedName>
</protein>
<reference evidence="2 3" key="1">
    <citation type="journal article" date="2023" name="bioRxiv">
        <title>Conserved and derived expression patterns and positive selection on dental genes reveal complex evolutionary context of ever-growing rodent molars.</title>
        <authorList>
            <person name="Calamari Z.T."/>
            <person name="Song A."/>
            <person name="Cohen E."/>
            <person name="Akter M."/>
            <person name="Roy R.D."/>
            <person name="Hallikas O."/>
            <person name="Christensen M.M."/>
            <person name="Li P."/>
            <person name="Marangoni P."/>
            <person name="Jernvall J."/>
            <person name="Klein O.D."/>
        </authorList>
    </citation>
    <scope>NUCLEOTIDE SEQUENCE [LARGE SCALE GENOMIC DNA]</scope>
    <source>
        <strain evidence="2">V071</strain>
    </source>
</reference>